<name>A0A2W1MWM1_9FLAO</name>
<evidence type="ECO:0000313" key="3">
    <source>
        <dbReference type="Proteomes" id="UP000249248"/>
    </source>
</evidence>
<organism evidence="2 3">
    <name type="scientific">Putridiphycobacter roseus</name>
    <dbReference type="NCBI Taxonomy" id="2219161"/>
    <lineage>
        <taxon>Bacteria</taxon>
        <taxon>Pseudomonadati</taxon>
        <taxon>Bacteroidota</taxon>
        <taxon>Flavobacteriia</taxon>
        <taxon>Flavobacteriales</taxon>
        <taxon>Crocinitomicaceae</taxon>
        <taxon>Putridiphycobacter</taxon>
    </lineage>
</organism>
<evidence type="ECO:0000256" key="1">
    <source>
        <dbReference type="SAM" id="Phobius"/>
    </source>
</evidence>
<reference evidence="2 3" key="1">
    <citation type="submission" date="2018-06" db="EMBL/GenBank/DDBJ databases">
        <title>The draft genome sequence of Crocinitomix sp. SM1701.</title>
        <authorList>
            <person name="Zhang X."/>
        </authorList>
    </citation>
    <scope>NUCLEOTIDE SEQUENCE [LARGE SCALE GENOMIC DNA]</scope>
    <source>
        <strain evidence="2 3">SM1701</strain>
    </source>
</reference>
<comment type="caution">
    <text evidence="2">The sequence shown here is derived from an EMBL/GenBank/DDBJ whole genome shotgun (WGS) entry which is preliminary data.</text>
</comment>
<protein>
    <submittedName>
        <fullName evidence="2">Uncharacterized protein</fullName>
    </submittedName>
</protein>
<dbReference type="RefSeq" id="WP_111063535.1">
    <property type="nucleotide sequence ID" value="NZ_JBHUCU010000017.1"/>
</dbReference>
<feature type="transmembrane region" description="Helical" evidence="1">
    <location>
        <begin position="7"/>
        <end position="28"/>
    </location>
</feature>
<accession>A0A2W1MWM1</accession>
<dbReference type="AlphaFoldDB" id="A0A2W1MWM1"/>
<sequence>MTNFIRNILIFIIVPTIVLLFIIVPYFIKDPYLDYGKKENYSWTYFFQQLGDISTKKLINSTQEYNSFVFGSSRTTGIYACYLNQSIPNSSFYHYGNWNETIGGIYNKLQLIDSLGYKIENVLIYLDTDYTFKGEGKSHISDHYLISKQSKFNYLKTHFTSFYSNLTLKKLKILYGFKIDGTDFPNWHSDLKTNDPNHNCNDPKTILNYSLYDDSEILSAKIDSLKSSNILFNRQLHEEYLEEQISDSEKSMLIKIRELLKKHSTNYYFVITPLYDQKKFNISDQIKLVELFGDRVFDFSGINEYTANEYNYPDGKHFQPYISKCIIDSIIKVGTYNFSNK</sequence>
<evidence type="ECO:0000313" key="2">
    <source>
        <dbReference type="EMBL" id="PZE16519.1"/>
    </source>
</evidence>
<keyword evidence="3" id="KW-1185">Reference proteome</keyword>
<dbReference type="OrthoDB" id="1339610at2"/>
<keyword evidence="1" id="KW-1133">Transmembrane helix</keyword>
<proteinExistence type="predicted"/>
<dbReference type="EMBL" id="QKSB01000007">
    <property type="protein sequence ID" value="PZE16519.1"/>
    <property type="molecule type" value="Genomic_DNA"/>
</dbReference>
<gene>
    <name evidence="2" type="ORF">DNU06_11715</name>
</gene>
<keyword evidence="1" id="KW-0812">Transmembrane</keyword>
<keyword evidence="1" id="KW-0472">Membrane</keyword>
<dbReference type="Proteomes" id="UP000249248">
    <property type="component" value="Unassembled WGS sequence"/>
</dbReference>